<dbReference type="EMBL" id="ABYI02000024">
    <property type="protein sequence ID" value="EEG73434.1"/>
    <property type="molecule type" value="Genomic_DNA"/>
</dbReference>
<dbReference type="AlphaFoldDB" id="C0C2S3"/>
<sequence>MDNTNTNPERIPELDPETANQLLNNIFAECEVVPNAIPLETLESWGNYKKTEFRLGRIISYIVLVVLVLLPLLFFRPTIIAQRTNVDSTDNAVYEIQVKTLLPVDGVSATIDGIPVTLERVNSRNYMVAIPQNGTLQIKATSVNGQYSVKKYEVTHLDMDKPELIRSYTENGYINIVVRDTYSGIDYDGIAGTDSEGNTIEPDAVDKENETITFKIPSQPVNVIVPDNSGNELEILISPTE</sequence>
<keyword evidence="1" id="KW-1133">Transmembrane helix</keyword>
<proteinExistence type="predicted"/>
<evidence type="ECO:0000313" key="3">
    <source>
        <dbReference type="Proteomes" id="UP000004893"/>
    </source>
</evidence>
<protein>
    <submittedName>
        <fullName evidence="2">Uncharacterized protein</fullName>
    </submittedName>
</protein>
<keyword evidence="1" id="KW-0812">Transmembrane</keyword>
<dbReference type="RefSeq" id="WP_006443740.1">
    <property type="nucleotide sequence ID" value="NZ_CP036524.1"/>
</dbReference>
<dbReference type="STRING" id="553973.CLOHYLEM_06379"/>
<dbReference type="OrthoDB" id="2064667at2"/>
<dbReference type="Proteomes" id="UP000004893">
    <property type="component" value="Unassembled WGS sequence"/>
</dbReference>
<comment type="caution">
    <text evidence="2">The sequence shown here is derived from an EMBL/GenBank/DDBJ whole genome shotgun (WGS) entry which is preliminary data.</text>
</comment>
<evidence type="ECO:0000313" key="2">
    <source>
        <dbReference type="EMBL" id="EEG73434.1"/>
    </source>
</evidence>
<name>C0C2S3_9FIRM</name>
<reference evidence="2" key="1">
    <citation type="submission" date="2009-02" db="EMBL/GenBank/DDBJ databases">
        <authorList>
            <person name="Fulton L."/>
            <person name="Clifton S."/>
            <person name="Fulton B."/>
            <person name="Xu J."/>
            <person name="Minx P."/>
            <person name="Pepin K.H."/>
            <person name="Johnson M."/>
            <person name="Bhonagiri V."/>
            <person name="Nash W.E."/>
            <person name="Mardis E.R."/>
            <person name="Wilson R.K."/>
        </authorList>
    </citation>
    <scope>NUCLEOTIDE SEQUENCE [LARGE SCALE GENOMIC DNA]</scope>
    <source>
        <strain evidence="2">DSM 15053</strain>
    </source>
</reference>
<keyword evidence="1" id="KW-0472">Membrane</keyword>
<organism evidence="2 3">
    <name type="scientific">[Clostridium] hylemonae DSM 15053</name>
    <dbReference type="NCBI Taxonomy" id="553973"/>
    <lineage>
        <taxon>Bacteria</taxon>
        <taxon>Bacillati</taxon>
        <taxon>Bacillota</taxon>
        <taxon>Clostridia</taxon>
        <taxon>Lachnospirales</taxon>
        <taxon>Lachnospiraceae</taxon>
    </lineage>
</organism>
<gene>
    <name evidence="2" type="ORF">CLOHYLEM_06379</name>
</gene>
<feature type="transmembrane region" description="Helical" evidence="1">
    <location>
        <begin position="58"/>
        <end position="75"/>
    </location>
</feature>
<reference evidence="2" key="2">
    <citation type="submission" date="2013-06" db="EMBL/GenBank/DDBJ databases">
        <title>Draft genome sequence of Clostridium hylemonae (DSM 15053).</title>
        <authorList>
            <person name="Sudarsanam P."/>
            <person name="Ley R."/>
            <person name="Guruge J."/>
            <person name="Turnbaugh P.J."/>
            <person name="Mahowald M."/>
            <person name="Liep D."/>
            <person name="Gordon J."/>
        </authorList>
    </citation>
    <scope>NUCLEOTIDE SEQUENCE</scope>
    <source>
        <strain evidence="2">DSM 15053</strain>
    </source>
</reference>
<dbReference type="eggNOG" id="ENOG5032XDA">
    <property type="taxonomic scope" value="Bacteria"/>
</dbReference>
<dbReference type="HOGENOM" id="CLU_073275_0_0_9"/>
<keyword evidence="3" id="KW-1185">Reference proteome</keyword>
<evidence type="ECO:0000256" key="1">
    <source>
        <dbReference type="SAM" id="Phobius"/>
    </source>
</evidence>
<accession>C0C2S3</accession>